<dbReference type="Proteomes" id="UP000762676">
    <property type="component" value="Unassembled WGS sequence"/>
</dbReference>
<evidence type="ECO:0000256" key="10">
    <source>
        <dbReference type="ARBA" id="ARBA00023015"/>
    </source>
</evidence>
<feature type="domain" description="C2H2-type" evidence="16">
    <location>
        <begin position="226"/>
        <end position="253"/>
    </location>
</feature>
<feature type="domain" description="C2H2-type" evidence="16">
    <location>
        <begin position="69"/>
        <end position="97"/>
    </location>
</feature>
<feature type="domain" description="C2H2-type" evidence="16">
    <location>
        <begin position="169"/>
        <end position="198"/>
    </location>
</feature>
<comment type="caution">
    <text evidence="17">The sequence shown here is derived from an EMBL/GenBank/DDBJ whole genome shotgun (WGS) entry which is preliminary data.</text>
</comment>
<dbReference type="PANTHER" id="PTHR24388:SF54">
    <property type="entry name" value="PROTEIN ESCARGOT"/>
    <property type="match status" value="1"/>
</dbReference>
<keyword evidence="12" id="KW-0804">Transcription</keyword>
<evidence type="ECO:0000256" key="14">
    <source>
        <dbReference type="PROSITE-ProRule" id="PRU00042"/>
    </source>
</evidence>
<feature type="region of interest" description="Disordered" evidence="15">
    <location>
        <begin position="422"/>
        <end position="441"/>
    </location>
</feature>
<feature type="compositionally biased region" description="Polar residues" evidence="15">
    <location>
        <begin position="517"/>
        <end position="527"/>
    </location>
</feature>
<evidence type="ECO:0000256" key="7">
    <source>
        <dbReference type="ARBA" id="ARBA00022771"/>
    </source>
</evidence>
<evidence type="ECO:0000259" key="16">
    <source>
        <dbReference type="PROSITE" id="PS50157"/>
    </source>
</evidence>
<keyword evidence="11" id="KW-0238">DNA-binding</keyword>
<feature type="domain" description="C2H2-type" evidence="16">
    <location>
        <begin position="197"/>
        <end position="225"/>
    </location>
</feature>
<comment type="function">
    <text evidence="1">May be involved in transcriptional regulation.</text>
</comment>
<dbReference type="EMBL" id="BMAT01013461">
    <property type="protein sequence ID" value="GFS13480.1"/>
    <property type="molecule type" value="Genomic_DNA"/>
</dbReference>
<reference evidence="17 18" key="1">
    <citation type="journal article" date="2021" name="Elife">
        <title>Chloroplast acquisition without the gene transfer in kleptoplastic sea slugs, Plakobranchus ocellatus.</title>
        <authorList>
            <person name="Maeda T."/>
            <person name="Takahashi S."/>
            <person name="Yoshida T."/>
            <person name="Shimamura S."/>
            <person name="Takaki Y."/>
            <person name="Nagai Y."/>
            <person name="Toyoda A."/>
            <person name="Suzuki Y."/>
            <person name="Arimoto A."/>
            <person name="Ishii H."/>
            <person name="Satoh N."/>
            <person name="Nishiyama T."/>
            <person name="Hasebe M."/>
            <person name="Maruyama T."/>
            <person name="Minagawa J."/>
            <person name="Obokata J."/>
            <person name="Shigenobu S."/>
        </authorList>
    </citation>
    <scope>NUCLEOTIDE SEQUENCE [LARGE SCALE GENOMIC DNA]</scope>
</reference>
<evidence type="ECO:0000256" key="1">
    <source>
        <dbReference type="ARBA" id="ARBA00003767"/>
    </source>
</evidence>
<accession>A0AAV4IU58</accession>
<dbReference type="SMART" id="SM00355">
    <property type="entry name" value="ZnF_C2H2"/>
    <property type="match status" value="8"/>
</dbReference>
<dbReference type="InterPro" id="IPR050527">
    <property type="entry name" value="Snail/Krueppel_Znf"/>
</dbReference>
<evidence type="ECO:0000256" key="5">
    <source>
        <dbReference type="ARBA" id="ARBA00022723"/>
    </source>
</evidence>
<organism evidence="17 18">
    <name type="scientific">Elysia marginata</name>
    <dbReference type="NCBI Taxonomy" id="1093978"/>
    <lineage>
        <taxon>Eukaryota</taxon>
        <taxon>Metazoa</taxon>
        <taxon>Spiralia</taxon>
        <taxon>Lophotrochozoa</taxon>
        <taxon>Mollusca</taxon>
        <taxon>Gastropoda</taxon>
        <taxon>Heterobranchia</taxon>
        <taxon>Euthyneura</taxon>
        <taxon>Panpulmonata</taxon>
        <taxon>Sacoglossa</taxon>
        <taxon>Placobranchoidea</taxon>
        <taxon>Plakobranchidae</taxon>
        <taxon>Elysia</taxon>
    </lineage>
</organism>
<comment type="similarity">
    <text evidence="3">Belongs to the krueppel C2H2-type zinc-finger protein family.</text>
</comment>
<feature type="region of interest" description="Disordered" evidence="15">
    <location>
        <begin position="469"/>
        <end position="528"/>
    </location>
</feature>
<keyword evidence="13" id="KW-0539">Nucleus</keyword>
<evidence type="ECO:0000256" key="2">
    <source>
        <dbReference type="ARBA" id="ARBA00004123"/>
    </source>
</evidence>
<evidence type="ECO:0000256" key="11">
    <source>
        <dbReference type="ARBA" id="ARBA00023125"/>
    </source>
</evidence>
<evidence type="ECO:0000313" key="18">
    <source>
        <dbReference type="Proteomes" id="UP000762676"/>
    </source>
</evidence>
<dbReference type="FunFam" id="3.30.160.60:FF:001792">
    <property type="entry name" value="Zinc finger and BTB domain-containing 40"/>
    <property type="match status" value="1"/>
</dbReference>
<evidence type="ECO:0000256" key="6">
    <source>
        <dbReference type="ARBA" id="ARBA00022737"/>
    </source>
</evidence>
<dbReference type="PANTHER" id="PTHR24388">
    <property type="entry name" value="ZINC FINGER PROTEIN"/>
    <property type="match status" value="1"/>
</dbReference>
<feature type="domain" description="C2H2-type" evidence="16">
    <location>
        <begin position="254"/>
        <end position="282"/>
    </location>
</feature>
<dbReference type="GO" id="GO:0000981">
    <property type="term" value="F:DNA-binding transcription factor activity, RNA polymerase II-specific"/>
    <property type="evidence" value="ECO:0007669"/>
    <property type="project" value="TreeGrafter"/>
</dbReference>
<keyword evidence="5" id="KW-0479">Metal-binding</keyword>
<keyword evidence="10" id="KW-0805">Transcription regulation</keyword>
<feature type="compositionally biased region" description="Polar residues" evidence="15">
    <location>
        <begin position="284"/>
        <end position="293"/>
    </location>
</feature>
<evidence type="ECO:0000256" key="13">
    <source>
        <dbReference type="ARBA" id="ARBA00023242"/>
    </source>
</evidence>
<dbReference type="PROSITE" id="PS00028">
    <property type="entry name" value="ZINC_FINGER_C2H2_1"/>
    <property type="match status" value="5"/>
</dbReference>
<dbReference type="Gene3D" id="3.30.160.60">
    <property type="entry name" value="Classic Zinc Finger"/>
    <property type="match status" value="6"/>
</dbReference>
<evidence type="ECO:0000313" key="17">
    <source>
        <dbReference type="EMBL" id="GFS13480.1"/>
    </source>
</evidence>
<keyword evidence="4" id="KW-1017">Isopeptide bond</keyword>
<proteinExistence type="inferred from homology"/>
<evidence type="ECO:0000256" key="4">
    <source>
        <dbReference type="ARBA" id="ARBA00022499"/>
    </source>
</evidence>
<evidence type="ECO:0000256" key="3">
    <source>
        <dbReference type="ARBA" id="ARBA00006991"/>
    </source>
</evidence>
<dbReference type="FunFam" id="3.30.160.60:FF:000264">
    <property type="entry name" value="Zinc finger protein 236"/>
    <property type="match status" value="1"/>
</dbReference>
<dbReference type="PROSITE" id="PS50157">
    <property type="entry name" value="ZINC_FINGER_C2H2_2"/>
    <property type="match status" value="6"/>
</dbReference>
<protein>
    <submittedName>
        <fullName evidence="17">Zinc finger protein 184-like</fullName>
    </submittedName>
</protein>
<dbReference type="FunFam" id="3.30.160.60:FF:000100">
    <property type="entry name" value="Zinc finger 45-like"/>
    <property type="match status" value="2"/>
</dbReference>
<dbReference type="GO" id="GO:0008270">
    <property type="term" value="F:zinc ion binding"/>
    <property type="evidence" value="ECO:0007669"/>
    <property type="project" value="UniProtKB-KW"/>
</dbReference>
<comment type="subcellular location">
    <subcellularLocation>
        <location evidence="2">Nucleus</location>
    </subcellularLocation>
</comment>
<dbReference type="AlphaFoldDB" id="A0AAV4IU58"/>
<keyword evidence="7 14" id="KW-0863">Zinc-finger</keyword>
<dbReference type="Pfam" id="PF00096">
    <property type="entry name" value="zf-C2H2"/>
    <property type="match status" value="5"/>
</dbReference>
<evidence type="ECO:0000256" key="8">
    <source>
        <dbReference type="ARBA" id="ARBA00022833"/>
    </source>
</evidence>
<sequence>MGICSLLLSDRVNTVDGSLIEKEVEDSDPTKKELDFLVGSSNYVKCHQCHEKFTSIDVYYDHVKNHPIYVCKECGMEFSRQFNLTRHMRYDHEGAAHLICKLCGTEGDTNDKTKASFKAKTEAEFRRHHREVHEILKPFTCPTEGCSFSAAKYERLVRHQQIHNEEKTYVCDKCGQGFSQKLGLVSHQRACYHLQEYLCDLCGQSFNHAQSMRAHRRVVHLGEKRFKCSVCSNSFSDQRNLRRHMRIHENSFPYACPVCSQKYRHSNSLKAHMVNKHPGVLPEQLQSTNSQPRNKLGGRSYKPRSGKKSSKDSGTSIFELKGQANATSCDVTGHRGQKVKHNGLGVQDKSGQQDQRSQCFHPCENGRAEEQLQPVRQCAVSFSAPHLQGSVHAGFEVTSRTDVDLVMDPQTGLATLQVRTGDSLGQRDSVPQTAKGEQTQSVESLREYAAFLENQTSLYSVYPSVVPAAASSRHPPTATAAQPVDGHQLNRQNPSHHPLRSIHPPHAVDFSSHHHNAPTSSSCSDPTASDIAAGCTSVNSVACVSSNQLPGQSGSFTKDTARLALHLQGHHTKGQSPLLLYHQPHHHHQHHHQLSGEPPFVYQRGNENSVAAKISPPVPSSSVPTLLSFPISASIHHQSETPF</sequence>
<feature type="domain" description="C2H2-type" evidence="16">
    <location>
        <begin position="139"/>
        <end position="168"/>
    </location>
</feature>
<evidence type="ECO:0000256" key="12">
    <source>
        <dbReference type="ARBA" id="ARBA00023163"/>
    </source>
</evidence>
<keyword evidence="8" id="KW-0862">Zinc</keyword>
<dbReference type="GO" id="GO:0005634">
    <property type="term" value="C:nucleus"/>
    <property type="evidence" value="ECO:0007669"/>
    <property type="project" value="UniProtKB-SubCell"/>
</dbReference>
<evidence type="ECO:0000256" key="9">
    <source>
        <dbReference type="ARBA" id="ARBA00022843"/>
    </source>
</evidence>
<keyword evidence="18" id="KW-1185">Reference proteome</keyword>
<keyword evidence="6" id="KW-0677">Repeat</keyword>
<feature type="compositionally biased region" description="Polar residues" evidence="15">
    <location>
        <begin position="429"/>
        <end position="441"/>
    </location>
</feature>
<feature type="region of interest" description="Disordered" evidence="15">
    <location>
        <begin position="280"/>
        <end position="315"/>
    </location>
</feature>
<dbReference type="GO" id="GO:0000978">
    <property type="term" value="F:RNA polymerase II cis-regulatory region sequence-specific DNA binding"/>
    <property type="evidence" value="ECO:0007669"/>
    <property type="project" value="TreeGrafter"/>
</dbReference>
<dbReference type="SUPFAM" id="SSF57667">
    <property type="entry name" value="beta-beta-alpha zinc fingers"/>
    <property type="match status" value="4"/>
</dbReference>
<gene>
    <name evidence="17" type="ORF">ElyMa_006723000</name>
</gene>
<name>A0AAV4IU58_9GAST</name>
<keyword evidence="9" id="KW-0832">Ubl conjugation</keyword>
<dbReference type="InterPro" id="IPR036236">
    <property type="entry name" value="Znf_C2H2_sf"/>
</dbReference>
<dbReference type="InterPro" id="IPR013087">
    <property type="entry name" value="Znf_C2H2_type"/>
</dbReference>
<evidence type="ECO:0000256" key="15">
    <source>
        <dbReference type="SAM" id="MobiDB-lite"/>
    </source>
</evidence>